<evidence type="ECO:0000313" key="2">
    <source>
        <dbReference type="Proteomes" id="UP000546464"/>
    </source>
</evidence>
<name>A0A842HEW3_9BACT</name>
<dbReference type="RefSeq" id="WP_185676027.1">
    <property type="nucleotide sequence ID" value="NZ_JACHVB010000035.1"/>
</dbReference>
<dbReference type="Proteomes" id="UP000546464">
    <property type="component" value="Unassembled WGS sequence"/>
</dbReference>
<proteinExistence type="predicted"/>
<keyword evidence="2" id="KW-1185">Reference proteome</keyword>
<accession>A0A842HEW3</accession>
<protein>
    <submittedName>
        <fullName evidence="1">Uncharacterized protein</fullName>
    </submittedName>
</protein>
<comment type="caution">
    <text evidence="1">The sequence shown here is derived from an EMBL/GenBank/DDBJ whole genome shotgun (WGS) entry which is preliminary data.</text>
</comment>
<dbReference type="AlphaFoldDB" id="A0A842HEW3"/>
<organism evidence="1 2">
    <name type="scientific">Ruficoccus amylovorans</name>
    <dbReference type="NCBI Taxonomy" id="1804625"/>
    <lineage>
        <taxon>Bacteria</taxon>
        <taxon>Pseudomonadati</taxon>
        <taxon>Verrucomicrobiota</taxon>
        <taxon>Opitutia</taxon>
        <taxon>Puniceicoccales</taxon>
        <taxon>Cerasicoccaceae</taxon>
        <taxon>Ruficoccus</taxon>
    </lineage>
</organism>
<evidence type="ECO:0000313" key="1">
    <source>
        <dbReference type="EMBL" id="MBC2595063.1"/>
    </source>
</evidence>
<dbReference type="EMBL" id="JACHVB010000035">
    <property type="protein sequence ID" value="MBC2595063.1"/>
    <property type="molecule type" value="Genomic_DNA"/>
</dbReference>
<sequence>MLALKNGEKGDNYKTVAFYPGKKDAKVHAEAAWAGFFVHITANKHKFFFAQSQKIINFCSLSSLTE</sequence>
<reference evidence="1 2" key="1">
    <citation type="submission" date="2020-07" db="EMBL/GenBank/DDBJ databases">
        <authorList>
            <person name="Feng X."/>
        </authorList>
    </citation>
    <scope>NUCLEOTIDE SEQUENCE [LARGE SCALE GENOMIC DNA]</scope>
    <source>
        <strain evidence="1 2">JCM31066</strain>
    </source>
</reference>
<gene>
    <name evidence="1" type="ORF">H5P28_12420</name>
</gene>